<accession>A0A2Z4QKS3</accession>
<dbReference type="EMBL" id="MH384298">
    <property type="protein sequence ID" value="AWY11093.1"/>
    <property type="molecule type" value="Genomic_RNA"/>
</dbReference>
<reference evidence="2" key="1">
    <citation type="submission" date="2018-05" db="EMBL/GenBank/DDBJ databases">
        <title>Lack of effect of Wolbachia wMel on the prevalence and abundance of the RNA virome of Drosophila melanogaster.</title>
        <authorList>
            <person name="Shi M."/>
            <person name="White V.L."/>
            <person name="Schlub T."/>
            <person name="Eden J.-S."/>
            <person name="Hoffmann A.A."/>
            <person name="Holmes E.C."/>
        </authorList>
    </citation>
    <scope>NUCLEOTIDE SEQUENCE</scope>
    <source>
        <strain evidence="2">INNplus13122</strain>
    </source>
</reference>
<feature type="coiled-coil region" evidence="1">
    <location>
        <begin position="5"/>
        <end position="32"/>
    </location>
</feature>
<evidence type="ECO:0000256" key="1">
    <source>
        <dbReference type="SAM" id="Coils"/>
    </source>
</evidence>
<evidence type="ECO:0000313" key="2">
    <source>
        <dbReference type="EMBL" id="AWY11093.1"/>
    </source>
</evidence>
<organism evidence="2">
    <name type="scientific">Craigies Hill virus</name>
    <dbReference type="NCBI Taxonomy" id="1654362"/>
    <lineage>
        <taxon>Viruses</taxon>
    </lineage>
</organism>
<proteinExistence type="predicted"/>
<keyword evidence="1" id="KW-0175">Coiled coil</keyword>
<name>A0A2Z4QKS3_9VIRU</name>
<protein>
    <submittedName>
        <fullName evidence="2">Orf2</fullName>
    </submittedName>
</protein>
<sequence length="219" mass="25684">MTTLYNNSLEENKELHSTIDTLNAKIATYTEKLAYVVDFQHRMQDQLKGCDHIGNFTAANRTTKKWEHGITGTVEGFLGFLPIDTGLATKINFDVEQDHRTIRIKTYTWQQSVSTNDRKLLWGEFMNVCWTDELAYLRRHSYPQFDFPAIVGYHYDPDPPEPDWHHSGLGLELLYFRTDSVFTPSYGRQNKMYSTILKNYVRRVMPFVKDLQQFLDKVL</sequence>